<accession>A0A2S9GVF9</accession>
<gene>
    <name evidence="1" type="ORF">S2091_3653</name>
</gene>
<reference evidence="1 2" key="1">
    <citation type="submission" date="2018-02" db="EMBL/GenBank/DDBJ databases">
        <title>Solimicrobium silvestre gen. nov., sp. nov., isolated from alpine forest soil.</title>
        <authorList>
            <person name="Margesin R."/>
            <person name="Albuquerque L."/>
            <person name="Zhang D.-C."/>
            <person name="Froufe H.J.C."/>
            <person name="Severino R."/>
            <person name="Roxo I."/>
            <person name="Egas C."/>
            <person name="Da Costa M.S."/>
        </authorList>
    </citation>
    <scope>NUCLEOTIDE SEQUENCE [LARGE SCALE GENOMIC DNA]</scope>
    <source>
        <strain evidence="1 2">S20-91</strain>
    </source>
</reference>
<dbReference type="PIRSF" id="PIRSF020555">
    <property type="entry name" value="UCP020555"/>
    <property type="match status" value="1"/>
</dbReference>
<evidence type="ECO:0000313" key="2">
    <source>
        <dbReference type="Proteomes" id="UP000237839"/>
    </source>
</evidence>
<dbReference type="Proteomes" id="UP000237839">
    <property type="component" value="Unassembled WGS sequence"/>
</dbReference>
<dbReference type="EMBL" id="PUGF01000020">
    <property type="protein sequence ID" value="PRC91715.1"/>
    <property type="molecule type" value="Genomic_DNA"/>
</dbReference>
<evidence type="ECO:0008006" key="3">
    <source>
        <dbReference type="Google" id="ProtNLM"/>
    </source>
</evidence>
<protein>
    <recommendedName>
        <fullName evidence="3">Lipoprotein</fullName>
    </recommendedName>
</protein>
<dbReference type="RefSeq" id="WP_105533388.1">
    <property type="nucleotide sequence ID" value="NZ_PUGF01000020.1"/>
</dbReference>
<dbReference type="InterPro" id="IPR014508">
    <property type="entry name" value="UCP020555_TPR-like"/>
</dbReference>
<evidence type="ECO:0000313" key="1">
    <source>
        <dbReference type="EMBL" id="PRC91715.1"/>
    </source>
</evidence>
<comment type="caution">
    <text evidence="1">The sequence shown here is derived from an EMBL/GenBank/DDBJ whole genome shotgun (WGS) entry which is preliminary data.</text>
</comment>
<dbReference type="Pfam" id="PF16068">
    <property type="entry name" value="DUF4810"/>
    <property type="match status" value="1"/>
</dbReference>
<keyword evidence="2" id="KW-1185">Reference proteome</keyword>
<proteinExistence type="predicted"/>
<name>A0A2S9GVF9_9BURK</name>
<dbReference type="OrthoDB" id="9800218at2"/>
<sequence>MTKKIVITLAAASVLLSGCHTQPKTLYQWEGYQPQVYQYFKGESPEQQIAILEKGLEIIKAKGNMPPPGYHAHLGLLYSGIGKQDQVIQEFQTEKTLFPESSAYMDFLLNKMKKSEQ</sequence>
<organism evidence="1 2">
    <name type="scientific">Solimicrobium silvestre</name>
    <dbReference type="NCBI Taxonomy" id="2099400"/>
    <lineage>
        <taxon>Bacteria</taxon>
        <taxon>Pseudomonadati</taxon>
        <taxon>Pseudomonadota</taxon>
        <taxon>Betaproteobacteria</taxon>
        <taxon>Burkholderiales</taxon>
        <taxon>Oxalobacteraceae</taxon>
        <taxon>Solimicrobium</taxon>
    </lineage>
</organism>
<dbReference type="AlphaFoldDB" id="A0A2S9GVF9"/>
<dbReference type="PROSITE" id="PS51257">
    <property type="entry name" value="PROKAR_LIPOPROTEIN"/>
    <property type="match status" value="1"/>
</dbReference>